<accession>A0A1X6WSM8</accession>
<keyword evidence="1" id="KW-1133">Transmembrane helix</keyword>
<name>A0A1X6WSM8_9ENTE</name>
<dbReference type="EMBL" id="FWFD01000022">
    <property type="protein sequence ID" value="SLM87249.1"/>
    <property type="molecule type" value="Genomic_DNA"/>
</dbReference>
<gene>
    <name evidence="2" type="ORF">FM121_14205</name>
</gene>
<keyword evidence="1" id="KW-0812">Transmembrane</keyword>
<keyword evidence="3" id="KW-1185">Reference proteome</keyword>
<evidence type="ECO:0000313" key="2">
    <source>
        <dbReference type="EMBL" id="SLM87249.1"/>
    </source>
</evidence>
<feature type="transmembrane region" description="Helical" evidence="1">
    <location>
        <begin position="12"/>
        <end position="31"/>
    </location>
</feature>
<sequence>MILFKRKVNYEKILVGYWLLVPILFGVYFFIMNLKNNNTMEQTLKTDNPLLAMGMLVSFLLVIQGMSFILLDRQVENSNQAKRYFLTFSIFQQLLMFNIIGSALSFLAYRQLPEKNQTKLHVKPWLLGIITFIVLLSIIIAVIQIRQLIL</sequence>
<organism evidence="2 3">
    <name type="scientific">Vagococcus fluvialis bH819</name>
    <dbReference type="NCBI Taxonomy" id="1255619"/>
    <lineage>
        <taxon>Bacteria</taxon>
        <taxon>Bacillati</taxon>
        <taxon>Bacillota</taxon>
        <taxon>Bacilli</taxon>
        <taxon>Lactobacillales</taxon>
        <taxon>Enterococcaceae</taxon>
        <taxon>Vagococcus</taxon>
    </lineage>
</organism>
<feature type="transmembrane region" description="Helical" evidence="1">
    <location>
        <begin position="125"/>
        <end position="145"/>
    </location>
</feature>
<evidence type="ECO:0000256" key="1">
    <source>
        <dbReference type="SAM" id="Phobius"/>
    </source>
</evidence>
<feature type="transmembrane region" description="Helical" evidence="1">
    <location>
        <begin position="83"/>
        <end position="105"/>
    </location>
</feature>
<keyword evidence="1" id="KW-0472">Membrane</keyword>
<evidence type="ECO:0000313" key="3">
    <source>
        <dbReference type="Proteomes" id="UP000195918"/>
    </source>
</evidence>
<proteinExistence type="predicted"/>
<dbReference type="AlphaFoldDB" id="A0A1X6WSM8"/>
<feature type="transmembrane region" description="Helical" evidence="1">
    <location>
        <begin position="51"/>
        <end position="71"/>
    </location>
</feature>
<protein>
    <submittedName>
        <fullName evidence="2">Uncharacterized protein</fullName>
    </submittedName>
</protein>
<reference evidence="3" key="1">
    <citation type="submission" date="2017-02" db="EMBL/GenBank/DDBJ databases">
        <authorList>
            <person name="Dridi B."/>
        </authorList>
    </citation>
    <scope>NUCLEOTIDE SEQUENCE [LARGE SCALE GENOMIC DNA]</scope>
    <source>
        <strain evidence="3">bH819</strain>
    </source>
</reference>
<dbReference type="Proteomes" id="UP000195918">
    <property type="component" value="Unassembled WGS sequence"/>
</dbReference>